<dbReference type="InterPro" id="IPR015422">
    <property type="entry name" value="PyrdxlP-dep_Trfase_small"/>
</dbReference>
<accession>A0A090NCZ8</accession>
<evidence type="ECO:0000313" key="16">
    <source>
        <dbReference type="Proteomes" id="UP000017944"/>
    </source>
</evidence>
<dbReference type="Gene3D" id="3.90.1150.10">
    <property type="entry name" value="Aspartate Aminotransferase, domain 1"/>
    <property type="match status" value="1"/>
</dbReference>
<keyword evidence="7 13" id="KW-0663">Pyridoxal phosphate</keyword>
<dbReference type="GO" id="GO:0005737">
    <property type="term" value="C:cytoplasm"/>
    <property type="evidence" value="ECO:0007669"/>
    <property type="project" value="UniProtKB-SubCell"/>
</dbReference>
<evidence type="ECO:0000256" key="10">
    <source>
        <dbReference type="ARBA" id="ARBA00046315"/>
    </source>
</evidence>
<evidence type="ECO:0000256" key="1">
    <source>
        <dbReference type="ARBA" id="ARBA00001933"/>
    </source>
</evidence>
<evidence type="ECO:0000256" key="8">
    <source>
        <dbReference type="ARBA" id="ARBA00023167"/>
    </source>
</evidence>
<sequence>MRLRSKKVTSTPFAKIFCFMPILQDAPANIHASLDIQTYKNRNPDMADKKLDTQLVNAGRSKKYTLGAVNSVIQRASSLVFESMEAKKHATRNRANGELFYGRRGTLTHFSLQQAMCELEGGAGCALFPCGAAAVANSILAFVEQGDHVLMTNTAYEPSQDFCSKILSKLGVTTLWFDPLIGADIVKHLQPNTKIVFLESPGSITMEVHDVPAIVAAVRSMVPDAIIMIDNTWAAGVLFKALDFGIDVSIQAATKYLVGHSDAMIGTAVCNARCWEQLRENAYLMGQMVDADTAYITSRGLRTLGVRLRQHHESSLKVAEWLAEHPQVARVNHPALPGSKGHEFWKRDFTGSSGLFSFVLKKKLNDEELANYLDNFSLFSMAYSWGGYESLILANQPEHIAAIRPQGEIDFSGTLIRLHIGLEDVDDLIADLDAGFARIV</sequence>
<evidence type="ECO:0000256" key="9">
    <source>
        <dbReference type="ARBA" id="ARBA00023239"/>
    </source>
</evidence>
<comment type="catalytic activity">
    <reaction evidence="11">
        <text>L,L-cystathionine + H2O = L-homocysteine + pyruvate + NH4(+)</text>
        <dbReference type="Rhea" id="RHEA:13965"/>
        <dbReference type="ChEBI" id="CHEBI:15361"/>
        <dbReference type="ChEBI" id="CHEBI:15377"/>
        <dbReference type="ChEBI" id="CHEBI:28938"/>
        <dbReference type="ChEBI" id="CHEBI:58161"/>
        <dbReference type="ChEBI" id="CHEBI:58199"/>
    </reaction>
</comment>
<protein>
    <recommendedName>
        <fullName evidence="4">cysteine-S-conjugate beta-lyase</fullName>
        <ecNumber evidence="4">4.4.1.13</ecNumber>
    </recommendedName>
</protein>
<dbReference type="Proteomes" id="UP000017944">
    <property type="component" value="Unassembled WGS sequence"/>
</dbReference>
<comment type="subcellular location">
    <subcellularLocation>
        <location evidence="2">Cytoplasm</location>
    </subcellularLocation>
</comment>
<dbReference type="GO" id="GO:0019346">
    <property type="term" value="P:transsulfuration"/>
    <property type="evidence" value="ECO:0007669"/>
    <property type="project" value="InterPro"/>
</dbReference>
<dbReference type="PANTHER" id="PTHR43500">
    <property type="entry name" value="CYSTATHIONINE BETA-LYASE-RELATED"/>
    <property type="match status" value="1"/>
</dbReference>
<evidence type="ECO:0000256" key="2">
    <source>
        <dbReference type="ARBA" id="ARBA00004496"/>
    </source>
</evidence>
<evidence type="ECO:0000313" key="15">
    <source>
        <dbReference type="EMBL" id="ESU77687.1"/>
    </source>
</evidence>
<evidence type="ECO:0000256" key="14">
    <source>
        <dbReference type="RuleBase" id="RU362118"/>
    </source>
</evidence>
<comment type="catalytic activity">
    <reaction evidence="12">
        <text>an S-substituted L-cysteine + H2O = a thiol + pyruvate + NH4(+)</text>
        <dbReference type="Rhea" id="RHEA:18121"/>
        <dbReference type="ChEBI" id="CHEBI:15361"/>
        <dbReference type="ChEBI" id="CHEBI:15377"/>
        <dbReference type="ChEBI" id="CHEBI:28938"/>
        <dbReference type="ChEBI" id="CHEBI:29256"/>
        <dbReference type="ChEBI" id="CHEBI:58717"/>
        <dbReference type="EC" id="4.4.1.13"/>
    </reaction>
</comment>
<feature type="modified residue" description="N6-(pyridoxal phosphate)lysine" evidence="13">
    <location>
        <position position="255"/>
    </location>
</feature>
<evidence type="ECO:0000256" key="13">
    <source>
        <dbReference type="PIRSR" id="PIRSR001434-2"/>
    </source>
</evidence>
<dbReference type="PANTHER" id="PTHR43500:SF1">
    <property type="entry name" value="CYSTATHIONINE BETA-LYASE-RELATED"/>
    <property type="match status" value="1"/>
</dbReference>
<keyword evidence="5" id="KW-0963">Cytoplasm</keyword>
<dbReference type="PIRSF" id="PIRSF001434">
    <property type="entry name" value="CGS"/>
    <property type="match status" value="1"/>
</dbReference>
<dbReference type="Gene3D" id="3.40.640.10">
    <property type="entry name" value="Type I PLP-dependent aspartate aminotransferase-like (Major domain)"/>
    <property type="match status" value="1"/>
</dbReference>
<dbReference type="InterPro" id="IPR015421">
    <property type="entry name" value="PyrdxlP-dep_Trfase_major"/>
</dbReference>
<dbReference type="InterPro" id="IPR000277">
    <property type="entry name" value="Cys/Met-Metab_PyrdxlP-dep_enz"/>
</dbReference>
<name>A0A090NCZ8_SHIDY</name>
<dbReference type="FunFam" id="3.40.640.10:FF:000062">
    <property type="entry name" value="Cystathionine beta-lyase"/>
    <property type="match status" value="1"/>
</dbReference>
<dbReference type="GO" id="GO:0019450">
    <property type="term" value="P:L-cysteine catabolic process to pyruvate"/>
    <property type="evidence" value="ECO:0007669"/>
    <property type="project" value="TreeGrafter"/>
</dbReference>
<dbReference type="InterPro" id="IPR015424">
    <property type="entry name" value="PyrdxlP-dep_Trfase"/>
</dbReference>
<comment type="similarity">
    <text evidence="3 14">Belongs to the trans-sulfuration enzymes family.</text>
</comment>
<dbReference type="GO" id="GO:0009086">
    <property type="term" value="P:methionine biosynthetic process"/>
    <property type="evidence" value="ECO:0007669"/>
    <property type="project" value="UniProtKB-KW"/>
</dbReference>
<dbReference type="AlphaFoldDB" id="A0A090NCZ8"/>
<dbReference type="NCBIfam" id="NF005990">
    <property type="entry name" value="PRK08114.1"/>
    <property type="match status" value="1"/>
</dbReference>
<dbReference type="SUPFAM" id="SSF53383">
    <property type="entry name" value="PLP-dependent transferases"/>
    <property type="match status" value="1"/>
</dbReference>
<gene>
    <name evidence="15" type="ORF">WRSd3_03474</name>
</gene>
<evidence type="ECO:0000256" key="6">
    <source>
        <dbReference type="ARBA" id="ARBA00022605"/>
    </source>
</evidence>
<evidence type="ECO:0000256" key="3">
    <source>
        <dbReference type="ARBA" id="ARBA00009077"/>
    </source>
</evidence>
<keyword evidence="6" id="KW-0028">Amino-acid biosynthesis</keyword>
<keyword evidence="8" id="KW-0486">Methionine biosynthesis</keyword>
<dbReference type="Pfam" id="PF01053">
    <property type="entry name" value="Cys_Met_Meta_PP"/>
    <property type="match status" value="1"/>
</dbReference>
<reference evidence="15 16" key="1">
    <citation type="submission" date="2013-10" db="EMBL/GenBank/DDBJ databases">
        <title>Draft genomes and the virulence plasmids of Sd1617 vaccine constructs: WRSd3 and WRSd5.</title>
        <authorList>
            <person name="Aksomboon Vongsawan A."/>
            <person name="Venkatesan M.M."/>
            <person name="Vaisvil B."/>
            <person name="Emel G."/>
            <person name="Kepatral V."/>
            <person name="Sethabutr O."/>
            <person name="Serichantalergs O."/>
            <person name="Mason C."/>
        </authorList>
    </citation>
    <scope>NUCLEOTIDE SEQUENCE [LARGE SCALE GENOMIC DNA]</scope>
    <source>
        <strain evidence="15 16">WRSd3</strain>
    </source>
</reference>
<comment type="caution">
    <text evidence="15">The sequence shown here is derived from an EMBL/GenBank/DDBJ whole genome shotgun (WGS) entry which is preliminary data.</text>
</comment>
<evidence type="ECO:0000256" key="5">
    <source>
        <dbReference type="ARBA" id="ARBA00022490"/>
    </source>
</evidence>
<evidence type="ECO:0000256" key="11">
    <source>
        <dbReference type="ARBA" id="ARBA00047517"/>
    </source>
</evidence>
<organism evidence="15 16">
    <name type="scientific">Shigella dysenteriae WRSd3</name>
    <dbReference type="NCBI Taxonomy" id="1401327"/>
    <lineage>
        <taxon>Bacteria</taxon>
        <taxon>Pseudomonadati</taxon>
        <taxon>Pseudomonadota</taxon>
        <taxon>Gammaproteobacteria</taxon>
        <taxon>Enterobacterales</taxon>
        <taxon>Enterobacteriaceae</taxon>
        <taxon>Shigella</taxon>
    </lineage>
</organism>
<dbReference type="GO" id="GO:0030170">
    <property type="term" value="F:pyridoxal phosphate binding"/>
    <property type="evidence" value="ECO:0007669"/>
    <property type="project" value="InterPro"/>
</dbReference>
<keyword evidence="9 15" id="KW-0456">Lyase</keyword>
<dbReference type="PATRIC" id="fig|1401327.3.peg.3212"/>
<evidence type="ECO:0000256" key="7">
    <source>
        <dbReference type="ARBA" id="ARBA00022898"/>
    </source>
</evidence>
<proteinExistence type="inferred from homology"/>
<dbReference type="InterPro" id="IPR054542">
    <property type="entry name" value="Cys_met_metab_PP"/>
</dbReference>
<dbReference type="InterPro" id="IPR006233">
    <property type="entry name" value="Cys_b_lyase_bac"/>
</dbReference>
<dbReference type="GO" id="GO:0047804">
    <property type="term" value="F:cysteine-S-conjugate beta-lyase activity"/>
    <property type="evidence" value="ECO:0007669"/>
    <property type="project" value="UniProtKB-EC"/>
</dbReference>
<dbReference type="PROSITE" id="PS00868">
    <property type="entry name" value="CYS_MET_METAB_PP"/>
    <property type="match status" value="1"/>
</dbReference>
<evidence type="ECO:0000256" key="12">
    <source>
        <dbReference type="ARBA" id="ARBA00047625"/>
    </source>
</evidence>
<dbReference type="CDD" id="cd00614">
    <property type="entry name" value="CGS_like"/>
    <property type="match status" value="1"/>
</dbReference>
<dbReference type="EMBL" id="AXUT01000325">
    <property type="protein sequence ID" value="ESU77687.1"/>
    <property type="molecule type" value="Genomic_DNA"/>
</dbReference>
<comment type="pathway">
    <text evidence="10">Amino-acid biosynthesis; L-methionine biosynthesis via de novo pathway; L-homocysteine from L-cystathionine: step 1/1.</text>
</comment>
<dbReference type="FunFam" id="3.90.1150.10:FF:000058">
    <property type="entry name" value="Cystathionine beta-lyase"/>
    <property type="match status" value="1"/>
</dbReference>
<dbReference type="EC" id="4.4.1.13" evidence="4"/>
<evidence type="ECO:0000256" key="4">
    <source>
        <dbReference type="ARBA" id="ARBA00012224"/>
    </source>
</evidence>
<comment type="cofactor">
    <cofactor evidence="1 14">
        <name>pyridoxal 5'-phosphate</name>
        <dbReference type="ChEBI" id="CHEBI:597326"/>
    </cofactor>
</comment>
<dbReference type="NCBIfam" id="TIGR01324">
    <property type="entry name" value="cysta_beta_ly_B"/>
    <property type="match status" value="1"/>
</dbReference>